<evidence type="ECO:0000313" key="3">
    <source>
        <dbReference type="EMBL" id="MCG2459782.1"/>
    </source>
</evidence>
<dbReference type="EMBL" id="JAIRBC010000004">
    <property type="protein sequence ID" value="MCG2459782.1"/>
    <property type="molecule type" value="Genomic_DNA"/>
</dbReference>
<accession>A0AAE3JRM2</accession>
<feature type="chain" id="PRO_5042194395" evidence="2">
    <location>
        <begin position="24"/>
        <end position="329"/>
    </location>
</feature>
<protein>
    <submittedName>
        <fullName evidence="3">Type IX secretion system membrane protein PorP/SprF</fullName>
    </submittedName>
</protein>
<evidence type="ECO:0000256" key="1">
    <source>
        <dbReference type="SAM" id="MobiDB-lite"/>
    </source>
</evidence>
<dbReference type="RefSeq" id="WP_317900928.1">
    <property type="nucleotide sequence ID" value="NZ_JAIRBC010000004.1"/>
</dbReference>
<sequence>MVYKSNRYRNGLLFVLMVCSAIALHGQKEPQYTQYMYNIGSFNPAYVGTVETPEIASLYRAQWISVPGAPRTIRLGANVPFSNEKNGMGFNVINDQLGPVSQTYLDAAYSFQIKLSEATKLSFGVNAGGSLLNVDYTKGDFKDPNEPLLNENQVNSFYPTVGAGVFMYGDDWYTGISVPNFLTNGIYNDEVATLVADKIQFNAVAGYVFDFGDDLKFKPALLVNYLQGAPVTFNVSANFLLFQSLTLGASYRVNNAVSGLAGFQISNNLFVGYAYDYSTNGYGEYNNGSHEIILKFYLGKGRKSVKSTRESSTKPAKGAPKQIDTPRFF</sequence>
<feature type="signal peptide" evidence="2">
    <location>
        <begin position="1"/>
        <end position="23"/>
    </location>
</feature>
<dbReference type="NCBIfam" id="TIGR03519">
    <property type="entry name" value="T9SS_PorP_fam"/>
    <property type="match status" value="1"/>
</dbReference>
<proteinExistence type="predicted"/>
<dbReference type="Proteomes" id="UP001200642">
    <property type="component" value="Unassembled WGS sequence"/>
</dbReference>
<evidence type="ECO:0000313" key="4">
    <source>
        <dbReference type="Proteomes" id="UP001200642"/>
    </source>
</evidence>
<name>A0AAE3JRM2_9FLAO</name>
<keyword evidence="2" id="KW-0732">Signal</keyword>
<reference evidence="3" key="1">
    <citation type="submission" date="2023-02" db="EMBL/GenBank/DDBJ databases">
        <title>Genome of Flavobacteriaceae gen. nov. sp. strain F89.</title>
        <authorList>
            <person name="Wang Y."/>
        </authorList>
    </citation>
    <scope>NUCLEOTIDE SEQUENCE</scope>
    <source>
        <strain evidence="3">F89</strain>
    </source>
</reference>
<organism evidence="3 4">
    <name type="scientific">Cerina litoralis</name>
    <dbReference type="NCBI Taxonomy" id="2874477"/>
    <lineage>
        <taxon>Bacteria</taxon>
        <taxon>Pseudomonadati</taxon>
        <taxon>Bacteroidota</taxon>
        <taxon>Flavobacteriia</taxon>
        <taxon>Flavobacteriales</taxon>
        <taxon>Flavobacteriaceae</taxon>
        <taxon>Cerina</taxon>
    </lineage>
</organism>
<keyword evidence="4" id="KW-1185">Reference proteome</keyword>
<comment type="caution">
    <text evidence="3">The sequence shown here is derived from an EMBL/GenBank/DDBJ whole genome shotgun (WGS) entry which is preliminary data.</text>
</comment>
<gene>
    <name evidence="3" type="ORF">K8352_03400</name>
</gene>
<dbReference type="InterPro" id="IPR019861">
    <property type="entry name" value="PorP/SprF_Bacteroidetes"/>
</dbReference>
<feature type="region of interest" description="Disordered" evidence="1">
    <location>
        <begin position="306"/>
        <end position="329"/>
    </location>
</feature>
<dbReference type="AlphaFoldDB" id="A0AAE3JRM2"/>
<dbReference type="Pfam" id="PF11751">
    <property type="entry name" value="PorP_SprF"/>
    <property type="match status" value="1"/>
</dbReference>
<evidence type="ECO:0000256" key="2">
    <source>
        <dbReference type="SAM" id="SignalP"/>
    </source>
</evidence>